<organism evidence="4 5">
    <name type="scientific">Algimonas porphyrae</name>
    <dbReference type="NCBI Taxonomy" id="1128113"/>
    <lineage>
        <taxon>Bacteria</taxon>
        <taxon>Pseudomonadati</taxon>
        <taxon>Pseudomonadota</taxon>
        <taxon>Alphaproteobacteria</taxon>
        <taxon>Maricaulales</taxon>
        <taxon>Robiginitomaculaceae</taxon>
        <taxon>Algimonas</taxon>
    </lineage>
</organism>
<evidence type="ECO:0000259" key="3">
    <source>
        <dbReference type="Pfam" id="PF04784"/>
    </source>
</evidence>
<feature type="chain" id="PRO_5047521030" description="DUF547 domain-containing protein" evidence="2">
    <location>
        <begin position="23"/>
        <end position="408"/>
    </location>
</feature>
<feature type="region of interest" description="Disordered" evidence="1">
    <location>
        <begin position="384"/>
        <end position="408"/>
    </location>
</feature>
<reference evidence="4" key="1">
    <citation type="journal article" date="2014" name="Int. J. Syst. Evol. Microbiol.">
        <title>Complete genome of a new Firmicutes species belonging to the dominant human colonic microbiota ('Ruminococcus bicirculans') reveals two chromosomes and a selective capacity to utilize plant glucans.</title>
        <authorList>
            <consortium name="NISC Comparative Sequencing Program"/>
            <person name="Wegmann U."/>
            <person name="Louis P."/>
            <person name="Goesmann A."/>
            <person name="Henrissat B."/>
            <person name="Duncan S.H."/>
            <person name="Flint H.J."/>
        </authorList>
    </citation>
    <scope>NUCLEOTIDE SEQUENCE</scope>
    <source>
        <strain evidence="4">NBRC 108216</strain>
    </source>
</reference>
<dbReference type="Proteomes" id="UP001161390">
    <property type="component" value="Unassembled WGS sequence"/>
</dbReference>
<evidence type="ECO:0000256" key="2">
    <source>
        <dbReference type="SAM" id="SignalP"/>
    </source>
</evidence>
<dbReference type="EMBL" id="BSNJ01000001">
    <property type="protein sequence ID" value="GLQ19343.1"/>
    <property type="molecule type" value="Genomic_DNA"/>
</dbReference>
<keyword evidence="2" id="KW-0732">Signal</keyword>
<comment type="caution">
    <text evidence="4">The sequence shown here is derived from an EMBL/GenBank/DDBJ whole genome shotgun (WGS) entry which is preliminary data.</text>
</comment>
<protein>
    <recommendedName>
        <fullName evidence="3">DUF547 domain-containing protein</fullName>
    </recommendedName>
</protein>
<evidence type="ECO:0000313" key="5">
    <source>
        <dbReference type="Proteomes" id="UP001161390"/>
    </source>
</evidence>
<reference evidence="4" key="2">
    <citation type="submission" date="2023-01" db="EMBL/GenBank/DDBJ databases">
        <title>Draft genome sequence of Algimonas porphyrae strain NBRC 108216.</title>
        <authorList>
            <person name="Sun Q."/>
            <person name="Mori K."/>
        </authorList>
    </citation>
    <scope>NUCLEOTIDE SEQUENCE</scope>
    <source>
        <strain evidence="4">NBRC 108216</strain>
    </source>
</reference>
<dbReference type="InterPro" id="IPR006869">
    <property type="entry name" value="DUF547"/>
</dbReference>
<dbReference type="RefSeq" id="WP_284369095.1">
    <property type="nucleotide sequence ID" value="NZ_BSNJ01000001.1"/>
</dbReference>
<keyword evidence="5" id="KW-1185">Reference proteome</keyword>
<dbReference type="Pfam" id="PF04784">
    <property type="entry name" value="DUF547"/>
    <property type="match status" value="1"/>
</dbReference>
<gene>
    <name evidence="4" type="ORF">GCM10007854_02980</name>
</gene>
<name>A0ABQ5UXQ9_9PROT</name>
<evidence type="ECO:0000256" key="1">
    <source>
        <dbReference type="SAM" id="MobiDB-lite"/>
    </source>
</evidence>
<proteinExistence type="predicted"/>
<feature type="signal peptide" evidence="2">
    <location>
        <begin position="1"/>
        <end position="22"/>
    </location>
</feature>
<feature type="domain" description="DUF547" evidence="3">
    <location>
        <begin position="137"/>
        <end position="247"/>
    </location>
</feature>
<accession>A0ABQ5UXQ9</accession>
<evidence type="ECO:0000313" key="4">
    <source>
        <dbReference type="EMBL" id="GLQ19343.1"/>
    </source>
</evidence>
<sequence>MKHIVAALTLSPLLAISAPSFGQPLTVSPHTFAATGSTATPSSYGRFAPNPSLRTRLDFTVWDEALKEMVIYTGPSLRERAVRPAPGVGTRLVLGHTSPYRLEGNKVIFEGIDGEFEDVIDSYVDDLVAIGNRINVSALPRDEQLSYWLNLHNALVIQGIAQNYPTTNPSRIKGADGLSFHETKRVTIAGVPLSLRNIRQDVVYANWDNPLVIYGFFHGDLGSPSIQRKAFTAETVWDTLQYSGKEFAGSLRGIEIYGDKPRVSRHYEDAAPYFFAGDFDHEVRTHIAALVEDDLRDRFLSTDTPIRVARYATDIADMTRGTNNRTQHGYVMTMDSAVGLRPVSSTMAQSIDETMQKMIKVRRRGLFSTVTIEDIQTVPQEDRLSSGLSIEMELPDDAAEDGVNAAPE</sequence>